<evidence type="ECO:0000256" key="4">
    <source>
        <dbReference type="ARBA" id="ARBA00022617"/>
    </source>
</evidence>
<comment type="function">
    <text evidence="14 17">Subunits I and II form the functional core of the enzyme complex. Electrons originating in cytochrome c are transferred via heme a and Cu(A) to the binuclear center formed by heme a3 and Cu(B).</text>
</comment>
<dbReference type="SUPFAM" id="SSF46626">
    <property type="entry name" value="Cytochrome c"/>
    <property type="match status" value="1"/>
</dbReference>
<feature type="transmembrane region" description="Helical" evidence="18">
    <location>
        <begin position="36"/>
        <end position="59"/>
    </location>
</feature>
<keyword evidence="3 16" id="KW-0813">Transport</keyword>
<evidence type="ECO:0000313" key="22">
    <source>
        <dbReference type="EMBL" id="MCC9628338.1"/>
    </source>
</evidence>
<dbReference type="InterPro" id="IPR011759">
    <property type="entry name" value="Cyt_c_oxidase_su2_TM_dom"/>
</dbReference>
<feature type="domain" description="Cytochrome oxidase subunit II copper A binding" evidence="19">
    <location>
        <begin position="107"/>
        <end position="227"/>
    </location>
</feature>
<evidence type="ECO:0000256" key="10">
    <source>
        <dbReference type="ARBA" id="ARBA00022989"/>
    </source>
</evidence>
<dbReference type="InterPro" id="IPR014222">
    <property type="entry name" value="Cyt_c_oxidase_su2"/>
</dbReference>
<evidence type="ECO:0000256" key="8">
    <source>
        <dbReference type="ARBA" id="ARBA00022967"/>
    </source>
</evidence>
<evidence type="ECO:0000256" key="9">
    <source>
        <dbReference type="ARBA" id="ARBA00022982"/>
    </source>
</evidence>
<evidence type="ECO:0000256" key="11">
    <source>
        <dbReference type="ARBA" id="ARBA00023004"/>
    </source>
</evidence>
<dbReference type="GO" id="GO:0016491">
    <property type="term" value="F:oxidoreductase activity"/>
    <property type="evidence" value="ECO:0007669"/>
    <property type="project" value="InterPro"/>
</dbReference>
<dbReference type="InterPro" id="IPR036257">
    <property type="entry name" value="Cyt_c_oxidase_su2_TM_sf"/>
</dbReference>
<dbReference type="PROSITE" id="PS51007">
    <property type="entry name" value="CYTC"/>
    <property type="match status" value="1"/>
</dbReference>
<name>A0A9X1MJL8_9BACT</name>
<keyword evidence="9 16" id="KW-0249">Electron transport</keyword>
<feature type="domain" description="Cytochrome oxidase subunit II transmembrane region profile" evidence="20">
    <location>
        <begin position="10"/>
        <end position="106"/>
    </location>
</feature>
<dbReference type="InterPro" id="IPR045187">
    <property type="entry name" value="CcO_II"/>
</dbReference>
<evidence type="ECO:0000256" key="13">
    <source>
        <dbReference type="ARBA" id="ARBA00023136"/>
    </source>
</evidence>
<sequence>MNLLSNLPLLADAGSMFFTPSNSTFAGEVDGLFDFIYWLSVFFFVLIIGVMVYFVLAYYRRPGHEPQHSSSHNNLLEITWSVIPSFLVVVIFVMGFTSYMNIRTPPDDAYEINVVARKWAWLFKYPNGAESENLHIPVGRPVRFILQSEDVIHNMFVPAFRTKMDCVPGRYNEIWVEATNVTGTGINPEDHDPLWLFCAEYCGRDHSNMKAQVYVYETGDFDAWAVKAANLYEGRTMAEVGEILYKRKGCVSCHSVDGSRKAGPSFKAGFGVAHKMADGSEVEMDENYISESIRNPRAKVVAGYEPVMPVFSSSQLSDQDITAIAEYIKSLK</sequence>
<accession>A0A9X1MJL8</accession>
<dbReference type="GO" id="GO:0042773">
    <property type="term" value="P:ATP synthesis coupled electron transport"/>
    <property type="evidence" value="ECO:0007669"/>
    <property type="project" value="TreeGrafter"/>
</dbReference>
<comment type="cofactor">
    <cofactor evidence="17">
        <name>Cu cation</name>
        <dbReference type="ChEBI" id="CHEBI:23378"/>
    </cofactor>
    <text evidence="17">Binds a copper A center.</text>
</comment>
<evidence type="ECO:0000259" key="21">
    <source>
        <dbReference type="PROSITE" id="PS51007"/>
    </source>
</evidence>
<dbReference type="InterPro" id="IPR008972">
    <property type="entry name" value="Cupredoxin"/>
</dbReference>
<evidence type="ECO:0000256" key="14">
    <source>
        <dbReference type="ARBA" id="ARBA00024688"/>
    </source>
</evidence>
<keyword evidence="7 15" id="KW-0479">Metal-binding</keyword>
<keyword evidence="23" id="KW-1185">Reference proteome</keyword>
<evidence type="ECO:0000256" key="16">
    <source>
        <dbReference type="RuleBase" id="RU000456"/>
    </source>
</evidence>
<dbReference type="GO" id="GO:0005886">
    <property type="term" value="C:plasma membrane"/>
    <property type="evidence" value="ECO:0007669"/>
    <property type="project" value="UniProtKB-SubCell"/>
</dbReference>
<dbReference type="RefSeq" id="WP_230217518.1">
    <property type="nucleotide sequence ID" value="NZ_JAJKFT010000004.1"/>
</dbReference>
<dbReference type="PANTHER" id="PTHR22888">
    <property type="entry name" value="CYTOCHROME C OXIDASE, SUBUNIT II"/>
    <property type="match status" value="1"/>
</dbReference>
<keyword evidence="8" id="KW-1278">Translocase</keyword>
<dbReference type="Pfam" id="PF00116">
    <property type="entry name" value="COX2"/>
    <property type="match status" value="1"/>
</dbReference>
<protein>
    <recommendedName>
        <fullName evidence="17">Cytochrome c oxidase subunit 2</fullName>
        <ecNumber evidence="17">7.1.1.9</ecNumber>
    </recommendedName>
</protein>
<dbReference type="AlphaFoldDB" id="A0A9X1MJL8"/>
<dbReference type="Gene3D" id="1.10.287.90">
    <property type="match status" value="1"/>
</dbReference>
<dbReference type="NCBIfam" id="TIGR02866">
    <property type="entry name" value="CoxB"/>
    <property type="match status" value="1"/>
</dbReference>
<keyword evidence="12 17" id="KW-0186">Copper</keyword>
<comment type="caution">
    <text evidence="22">The sequence shown here is derived from an EMBL/GenBank/DDBJ whole genome shotgun (WGS) entry which is preliminary data.</text>
</comment>
<dbReference type="SUPFAM" id="SSF49503">
    <property type="entry name" value="Cupredoxins"/>
    <property type="match status" value="1"/>
</dbReference>
<evidence type="ECO:0000256" key="6">
    <source>
        <dbReference type="ARBA" id="ARBA00022692"/>
    </source>
</evidence>
<feature type="transmembrane region" description="Helical" evidence="18">
    <location>
        <begin position="80"/>
        <end position="100"/>
    </location>
</feature>
<comment type="subcellular location">
    <subcellularLocation>
        <location evidence="16">Cell membrane</location>
        <topology evidence="16">Multi-pass membrane protein</topology>
    </subcellularLocation>
    <subcellularLocation>
        <location evidence="1">Membrane</location>
        <topology evidence="1">Multi-pass membrane protein</topology>
    </subcellularLocation>
</comment>
<evidence type="ECO:0000256" key="1">
    <source>
        <dbReference type="ARBA" id="ARBA00004141"/>
    </source>
</evidence>
<evidence type="ECO:0000256" key="2">
    <source>
        <dbReference type="ARBA" id="ARBA00007866"/>
    </source>
</evidence>
<keyword evidence="11 15" id="KW-0408">Iron</keyword>
<comment type="similarity">
    <text evidence="2 16">Belongs to the cytochrome c oxidase subunit 2 family.</text>
</comment>
<comment type="catalytic activity">
    <reaction evidence="17">
        <text>4 Fe(II)-[cytochrome c] + O2 + 8 H(+)(in) = 4 Fe(III)-[cytochrome c] + 2 H2O + 4 H(+)(out)</text>
        <dbReference type="Rhea" id="RHEA:11436"/>
        <dbReference type="Rhea" id="RHEA-COMP:10350"/>
        <dbReference type="Rhea" id="RHEA-COMP:14399"/>
        <dbReference type="ChEBI" id="CHEBI:15377"/>
        <dbReference type="ChEBI" id="CHEBI:15378"/>
        <dbReference type="ChEBI" id="CHEBI:15379"/>
        <dbReference type="ChEBI" id="CHEBI:29033"/>
        <dbReference type="ChEBI" id="CHEBI:29034"/>
        <dbReference type="EC" id="7.1.1.9"/>
    </reaction>
</comment>
<dbReference type="Proteomes" id="UP001139103">
    <property type="component" value="Unassembled WGS sequence"/>
</dbReference>
<reference evidence="22" key="1">
    <citation type="submission" date="2021-11" db="EMBL/GenBank/DDBJ databases">
        <title>Genome sequence.</title>
        <authorList>
            <person name="Sun Q."/>
        </authorList>
    </citation>
    <scope>NUCLEOTIDE SEQUENCE</scope>
    <source>
        <strain evidence="22">JC732</strain>
    </source>
</reference>
<evidence type="ECO:0000256" key="17">
    <source>
        <dbReference type="RuleBase" id="RU004024"/>
    </source>
</evidence>
<dbReference type="InterPro" id="IPR009056">
    <property type="entry name" value="Cyt_c-like_dom"/>
</dbReference>
<dbReference type="GO" id="GO:0004129">
    <property type="term" value="F:cytochrome-c oxidase activity"/>
    <property type="evidence" value="ECO:0007669"/>
    <property type="project" value="UniProtKB-EC"/>
</dbReference>
<dbReference type="PROSITE" id="PS50857">
    <property type="entry name" value="COX2_CUA"/>
    <property type="match status" value="1"/>
</dbReference>
<dbReference type="CDD" id="cd13915">
    <property type="entry name" value="CuRO_HCO_II_like_2"/>
    <property type="match status" value="1"/>
</dbReference>
<evidence type="ECO:0000256" key="18">
    <source>
        <dbReference type="SAM" id="Phobius"/>
    </source>
</evidence>
<dbReference type="InterPro" id="IPR002429">
    <property type="entry name" value="CcO_II-like_C"/>
</dbReference>
<dbReference type="PANTHER" id="PTHR22888:SF9">
    <property type="entry name" value="CYTOCHROME C OXIDASE SUBUNIT 2"/>
    <property type="match status" value="1"/>
</dbReference>
<evidence type="ECO:0000256" key="3">
    <source>
        <dbReference type="ARBA" id="ARBA00022448"/>
    </source>
</evidence>
<dbReference type="EMBL" id="JAJKFT010000004">
    <property type="protein sequence ID" value="MCC9628338.1"/>
    <property type="molecule type" value="Genomic_DNA"/>
</dbReference>
<dbReference type="Gene3D" id="1.10.760.10">
    <property type="entry name" value="Cytochrome c-like domain"/>
    <property type="match status" value="1"/>
</dbReference>
<evidence type="ECO:0000256" key="7">
    <source>
        <dbReference type="ARBA" id="ARBA00022723"/>
    </source>
</evidence>
<dbReference type="Pfam" id="PF00034">
    <property type="entry name" value="Cytochrom_C"/>
    <property type="match status" value="1"/>
</dbReference>
<evidence type="ECO:0000259" key="19">
    <source>
        <dbReference type="PROSITE" id="PS50857"/>
    </source>
</evidence>
<evidence type="ECO:0000313" key="23">
    <source>
        <dbReference type="Proteomes" id="UP001139103"/>
    </source>
</evidence>
<keyword evidence="4 15" id="KW-0349">Heme</keyword>
<feature type="domain" description="Cytochrome c" evidence="21">
    <location>
        <begin position="236"/>
        <end position="332"/>
    </location>
</feature>
<keyword evidence="13 18" id="KW-0472">Membrane</keyword>
<dbReference type="SUPFAM" id="SSF81464">
    <property type="entry name" value="Cytochrome c oxidase subunit II-like, transmembrane region"/>
    <property type="match status" value="1"/>
</dbReference>
<gene>
    <name evidence="22" type="primary">coxB</name>
    <name evidence="22" type="ORF">LOC68_08020</name>
</gene>
<keyword evidence="5 16" id="KW-0679">Respiratory chain</keyword>
<dbReference type="GO" id="GO:0020037">
    <property type="term" value="F:heme binding"/>
    <property type="evidence" value="ECO:0007669"/>
    <property type="project" value="InterPro"/>
</dbReference>
<evidence type="ECO:0000256" key="5">
    <source>
        <dbReference type="ARBA" id="ARBA00022660"/>
    </source>
</evidence>
<dbReference type="Pfam" id="PF02790">
    <property type="entry name" value="COX2_TM"/>
    <property type="match status" value="1"/>
</dbReference>
<dbReference type="InterPro" id="IPR036909">
    <property type="entry name" value="Cyt_c-like_dom_sf"/>
</dbReference>
<dbReference type="Gene3D" id="2.60.40.420">
    <property type="entry name" value="Cupredoxins - blue copper proteins"/>
    <property type="match status" value="1"/>
</dbReference>
<evidence type="ECO:0000256" key="15">
    <source>
        <dbReference type="PROSITE-ProRule" id="PRU00433"/>
    </source>
</evidence>
<organism evidence="22 23">
    <name type="scientific">Blastopirellula sediminis</name>
    <dbReference type="NCBI Taxonomy" id="2894196"/>
    <lineage>
        <taxon>Bacteria</taxon>
        <taxon>Pseudomonadati</taxon>
        <taxon>Planctomycetota</taxon>
        <taxon>Planctomycetia</taxon>
        <taxon>Pirellulales</taxon>
        <taxon>Pirellulaceae</taxon>
        <taxon>Blastopirellula</taxon>
    </lineage>
</organism>
<dbReference type="GO" id="GO:0005507">
    <property type="term" value="F:copper ion binding"/>
    <property type="evidence" value="ECO:0007669"/>
    <property type="project" value="InterPro"/>
</dbReference>
<keyword evidence="10 18" id="KW-1133">Transmembrane helix</keyword>
<dbReference type="PROSITE" id="PS50999">
    <property type="entry name" value="COX2_TM"/>
    <property type="match status" value="1"/>
</dbReference>
<evidence type="ECO:0000259" key="20">
    <source>
        <dbReference type="PROSITE" id="PS50999"/>
    </source>
</evidence>
<evidence type="ECO:0000256" key="12">
    <source>
        <dbReference type="ARBA" id="ARBA00023008"/>
    </source>
</evidence>
<keyword evidence="6 16" id="KW-0812">Transmembrane</keyword>
<dbReference type="EC" id="7.1.1.9" evidence="17"/>
<proteinExistence type="inferred from homology"/>